<feature type="chain" id="PRO_5044235486" description="JmjC domain-containing protein" evidence="2">
    <location>
        <begin position="40"/>
        <end position="733"/>
    </location>
</feature>
<feature type="signal peptide" evidence="2">
    <location>
        <begin position="1"/>
        <end position="39"/>
    </location>
</feature>
<dbReference type="EMBL" id="JBGBPQ010000001">
    <property type="protein sequence ID" value="KAL1530038.1"/>
    <property type="molecule type" value="Genomic_DNA"/>
</dbReference>
<dbReference type="AlphaFoldDB" id="A0AB34KA82"/>
<dbReference type="InterPro" id="IPR011990">
    <property type="entry name" value="TPR-like_helical_dom_sf"/>
</dbReference>
<evidence type="ECO:0000259" key="3">
    <source>
        <dbReference type="PROSITE" id="PS51184"/>
    </source>
</evidence>
<protein>
    <recommendedName>
        <fullName evidence="3">JmjC domain-containing protein</fullName>
    </recommendedName>
</protein>
<dbReference type="Proteomes" id="UP001515480">
    <property type="component" value="Unassembled WGS sequence"/>
</dbReference>
<evidence type="ECO:0000313" key="4">
    <source>
        <dbReference type="EMBL" id="KAL1530038.1"/>
    </source>
</evidence>
<name>A0AB34KA82_PRYPA</name>
<evidence type="ECO:0000313" key="5">
    <source>
        <dbReference type="Proteomes" id="UP001515480"/>
    </source>
</evidence>
<comment type="caution">
    <text evidence="4">The sequence shown here is derived from an EMBL/GenBank/DDBJ whole genome shotgun (WGS) entry which is preliminary data.</text>
</comment>
<dbReference type="PANTHER" id="PTHR12461:SF105">
    <property type="entry name" value="HYPOXIA-INDUCIBLE FACTOR 1-ALPHA INHIBITOR"/>
    <property type="match status" value="1"/>
</dbReference>
<dbReference type="Gene3D" id="2.60.120.10">
    <property type="entry name" value="Jelly Rolls"/>
    <property type="match status" value="1"/>
</dbReference>
<dbReference type="Gene3D" id="1.25.40.10">
    <property type="entry name" value="Tetratricopeptide repeat domain"/>
    <property type="match status" value="2"/>
</dbReference>
<accession>A0AB34KA82</accession>
<sequence length="733" mass="80790">MPSRLFIPSRPHRPPQLATRYGLGVLLLLLAASTHLVLASEPHDSPRALYANGLACLRRREPTGARGALLRLRELHPHSAYCALLEGHCYLMLEKDEHEAAAQYSQAERIAQDAVDVAEAKHAIGRLHRMCGRWDDASRSYREAHALLPDNPEFEQELLFAQAKVHLLVGQLKEATRTLERGIELADHAWKPHFTRELAHAAGLSGDYEAAAQYFEAARLLGGVPGHTAVAQALRALAAHHEASDVAVSAGFLCAATHAFAASLEESGAAHTSSAHAHLQLAETLEALHALGEAKSPLQPHCSAGCLADARCHYEQALTLNPQMVEAYDGLGRLLLGVSRLANFGAVHAAALNVDEAERLLATAASLDGPSYEPVGGSSVSAEQRAARREWRDAQLRFMAHTRTEVAEWKAIVESIREGASAVGAATTATDREEWALPDWLEGTAEIPRVAAPTTELELREIVKAGRPVVLVGLQQRAGFAPRDHWQASNLRQRFGNMTVKVSVSPTGRFDGPESGTAWQLPEESEVLVRPPETHMRLADYLSLLEVPTTESFYVEYNALHQYIGEELRQMAPVPSEAEWLRPLLCNLWLGKGATTSPLHYDEYENLLAQVEGTKELVLFPPSDLPYLYYTPRVKGTLQYVWPNTFTRLPISDKTKQTHVVFASSAKVTQPDFSKHPHLNLASPSRCTLNPGETLYLPAYWHHEVHSRRAKPHGLNVAVNFWFRNESRAPNGF</sequence>
<dbReference type="SUPFAM" id="SSF51197">
    <property type="entry name" value="Clavaminate synthase-like"/>
    <property type="match status" value="1"/>
</dbReference>
<reference evidence="4 5" key="1">
    <citation type="journal article" date="2024" name="Science">
        <title>Giant polyketide synthase enzymes in the biosynthesis of giant marine polyether toxins.</title>
        <authorList>
            <person name="Fallon T.R."/>
            <person name="Shende V.V."/>
            <person name="Wierzbicki I.H."/>
            <person name="Pendleton A.L."/>
            <person name="Watervoot N.F."/>
            <person name="Auber R.P."/>
            <person name="Gonzalez D.J."/>
            <person name="Wisecaver J.H."/>
            <person name="Moore B.S."/>
        </authorList>
    </citation>
    <scope>NUCLEOTIDE SEQUENCE [LARGE SCALE GENOMIC DNA]</scope>
    <source>
        <strain evidence="4 5">12B1</strain>
    </source>
</reference>
<dbReference type="InterPro" id="IPR019734">
    <property type="entry name" value="TPR_rpt"/>
</dbReference>
<proteinExistence type="predicted"/>
<dbReference type="InterPro" id="IPR041667">
    <property type="entry name" value="Cupin_8"/>
</dbReference>
<dbReference type="SMART" id="SM00028">
    <property type="entry name" value="TPR"/>
    <property type="match status" value="5"/>
</dbReference>
<feature type="domain" description="JmjC" evidence="3">
    <location>
        <begin position="563"/>
        <end position="733"/>
    </location>
</feature>
<dbReference type="SMART" id="SM00558">
    <property type="entry name" value="JmjC"/>
    <property type="match status" value="1"/>
</dbReference>
<keyword evidence="1" id="KW-0802">TPR repeat</keyword>
<dbReference type="PROSITE" id="PS51184">
    <property type="entry name" value="JMJC"/>
    <property type="match status" value="1"/>
</dbReference>
<keyword evidence="5" id="KW-1185">Reference proteome</keyword>
<evidence type="ECO:0000256" key="1">
    <source>
        <dbReference type="PROSITE-ProRule" id="PRU00339"/>
    </source>
</evidence>
<keyword evidence="2" id="KW-0732">Signal</keyword>
<gene>
    <name evidence="4" type="ORF">AB1Y20_000963</name>
</gene>
<dbReference type="PROSITE" id="PS50005">
    <property type="entry name" value="TPR"/>
    <property type="match status" value="1"/>
</dbReference>
<dbReference type="SUPFAM" id="SSF48452">
    <property type="entry name" value="TPR-like"/>
    <property type="match status" value="2"/>
</dbReference>
<dbReference type="Pfam" id="PF13621">
    <property type="entry name" value="Cupin_8"/>
    <property type="match status" value="1"/>
</dbReference>
<organism evidence="4 5">
    <name type="scientific">Prymnesium parvum</name>
    <name type="common">Toxic golden alga</name>
    <dbReference type="NCBI Taxonomy" id="97485"/>
    <lineage>
        <taxon>Eukaryota</taxon>
        <taxon>Haptista</taxon>
        <taxon>Haptophyta</taxon>
        <taxon>Prymnesiophyceae</taxon>
        <taxon>Prymnesiales</taxon>
        <taxon>Prymnesiaceae</taxon>
        <taxon>Prymnesium</taxon>
    </lineage>
</organism>
<dbReference type="PANTHER" id="PTHR12461">
    <property type="entry name" value="HYPOXIA-INDUCIBLE FACTOR 1 ALPHA INHIBITOR-RELATED"/>
    <property type="match status" value="1"/>
</dbReference>
<dbReference type="InterPro" id="IPR003347">
    <property type="entry name" value="JmjC_dom"/>
</dbReference>
<feature type="repeat" description="TPR" evidence="1">
    <location>
        <begin position="118"/>
        <end position="151"/>
    </location>
</feature>
<dbReference type="InterPro" id="IPR014710">
    <property type="entry name" value="RmlC-like_jellyroll"/>
</dbReference>
<evidence type="ECO:0000256" key="2">
    <source>
        <dbReference type="SAM" id="SignalP"/>
    </source>
</evidence>